<sequence length="163" mass="18801">MGFCSKTTTKLNIMETFETFGNNQQIAVNITDIDTVAQQLGTPVFALKAEENPMDFEILESKENSTSFSKEQSKSRPVLAIKFVFIVDINQEPNIKKVMERTLIRYSVYDQDNRKTYYSSFINFEAEFVKISDEQFTVEKNITVVLNEDLRSNHRAFVKSLNS</sequence>
<evidence type="ECO:0000313" key="1">
    <source>
        <dbReference type="EMBL" id="KJD36823.1"/>
    </source>
</evidence>
<dbReference type="EMBL" id="JTDW01000002">
    <property type="protein sequence ID" value="KJD36823.1"/>
    <property type="molecule type" value="Genomic_DNA"/>
</dbReference>
<accession>A0A0D7WDQ7</accession>
<evidence type="ECO:0000313" key="2">
    <source>
        <dbReference type="Proteomes" id="UP000032578"/>
    </source>
</evidence>
<gene>
    <name evidence="1" type="ORF">PW52_04105</name>
</gene>
<name>A0A0D7WDQ7_9FLAO</name>
<comment type="caution">
    <text evidence="1">The sequence shown here is derived from an EMBL/GenBank/DDBJ whole genome shotgun (WGS) entry which is preliminary data.</text>
</comment>
<protein>
    <submittedName>
        <fullName evidence="1">Uncharacterized protein</fullName>
    </submittedName>
</protein>
<dbReference type="AlphaFoldDB" id="A0A0D7WDQ7"/>
<dbReference type="PATRIC" id="fig|1435349.4.peg.1527"/>
<keyword evidence="2" id="KW-1185">Reference proteome</keyword>
<dbReference type="Proteomes" id="UP000032578">
    <property type="component" value="Unassembled WGS sequence"/>
</dbReference>
<reference evidence="1 2" key="1">
    <citation type="submission" date="2014-11" db="EMBL/GenBank/DDBJ databases">
        <title>Tamlana sedimentorum sp. nov., isolated from shallow sand sediments of the Sea of Japan.</title>
        <authorList>
            <person name="Romanenko L.A."/>
        </authorList>
    </citation>
    <scope>NUCLEOTIDE SEQUENCE [LARGE SCALE GENOMIC DNA]</scope>
    <source>
        <strain evidence="1 2">JCM 19808</strain>
    </source>
</reference>
<proteinExistence type="predicted"/>
<organism evidence="1 2">
    <name type="scientific">Neotamlana sedimentorum</name>
    <dbReference type="NCBI Taxonomy" id="1435349"/>
    <lineage>
        <taxon>Bacteria</taxon>
        <taxon>Pseudomonadati</taxon>
        <taxon>Bacteroidota</taxon>
        <taxon>Flavobacteriia</taxon>
        <taxon>Flavobacteriales</taxon>
        <taxon>Flavobacteriaceae</taxon>
        <taxon>Neotamlana</taxon>
    </lineage>
</organism>